<evidence type="ECO:0000256" key="10">
    <source>
        <dbReference type="SAM" id="Phobius"/>
    </source>
</evidence>
<evidence type="ECO:0000256" key="3">
    <source>
        <dbReference type="ARBA" id="ARBA00022475"/>
    </source>
</evidence>
<evidence type="ECO:0000313" key="12">
    <source>
        <dbReference type="Proteomes" id="UP000674425"/>
    </source>
</evidence>
<evidence type="ECO:0000256" key="8">
    <source>
        <dbReference type="ARBA" id="ARBA00023136"/>
    </source>
</evidence>
<keyword evidence="3" id="KW-1003">Cell membrane</keyword>
<keyword evidence="8 10" id="KW-0472">Membrane</keyword>
<feature type="transmembrane region" description="Helical" evidence="10">
    <location>
        <begin position="105"/>
        <end position="124"/>
    </location>
</feature>
<keyword evidence="4" id="KW-0997">Cell inner membrane</keyword>
<evidence type="ECO:0000256" key="1">
    <source>
        <dbReference type="ARBA" id="ARBA00004651"/>
    </source>
</evidence>
<comment type="caution">
    <text evidence="11">The sequence shown here is derived from an EMBL/GenBank/DDBJ whole genome shotgun (WGS) entry which is preliminary data.</text>
</comment>
<gene>
    <name evidence="11" type="primary">livH_11</name>
    <name evidence="11" type="ORF">R69658_07403</name>
</gene>
<feature type="transmembrane region" description="Helical" evidence="10">
    <location>
        <begin position="42"/>
        <end position="60"/>
    </location>
</feature>
<protein>
    <submittedName>
        <fullName evidence="11">High-affinity branched-chain amino acid transport system permease protein LivH</fullName>
    </submittedName>
</protein>
<dbReference type="EMBL" id="CAJNAU010000138">
    <property type="protein sequence ID" value="CAE6856252.1"/>
    <property type="molecule type" value="Genomic_DNA"/>
</dbReference>
<sequence>MDFIWQQVVNGLTVGGIYALIALGYTMVYGVMKLINFAHGDLCALGAFIGLTVLSSGFLSHIPGGAIIALVVVFMLTIIVVAIAGTLLERIAYRPLRKANRLSPMVSALGASMLIENGMMLIWGPNVRVFPADVLPEKNWVIGGASISFVQILIILGAFLLMAGLHLFVNHTRLGTAIRAAAIDQDAARLMGINVNRVIGTVFVIGPALGAVSGLFIGIYYHQTYFTMGWSYGINAFIAAIIGGIGNIPGAMLGGLLLGLANAFGAGYISSSWQDAITFGLLIAILMVRPSGLLGERVANKV</sequence>
<name>A0ABN7N9M1_9BURK</name>
<dbReference type="InterPro" id="IPR001851">
    <property type="entry name" value="ABC_transp_permease"/>
</dbReference>
<feature type="transmembrane region" description="Helical" evidence="10">
    <location>
        <begin position="66"/>
        <end position="93"/>
    </location>
</feature>
<proteinExistence type="inferred from homology"/>
<dbReference type="Proteomes" id="UP000674425">
    <property type="component" value="Unassembled WGS sequence"/>
</dbReference>
<keyword evidence="6" id="KW-0029">Amino-acid transport</keyword>
<keyword evidence="7 10" id="KW-1133">Transmembrane helix</keyword>
<evidence type="ECO:0000256" key="2">
    <source>
        <dbReference type="ARBA" id="ARBA00022448"/>
    </source>
</evidence>
<feature type="transmembrane region" description="Helical" evidence="10">
    <location>
        <begin position="12"/>
        <end position="30"/>
    </location>
</feature>
<comment type="similarity">
    <text evidence="9">Belongs to the binding-protein-dependent transport system permease family. LivHM subfamily.</text>
</comment>
<evidence type="ECO:0000256" key="9">
    <source>
        <dbReference type="ARBA" id="ARBA00037998"/>
    </source>
</evidence>
<feature type="transmembrane region" description="Helical" evidence="10">
    <location>
        <begin position="276"/>
        <end position="295"/>
    </location>
</feature>
<keyword evidence="2" id="KW-0813">Transport</keyword>
<evidence type="ECO:0000256" key="5">
    <source>
        <dbReference type="ARBA" id="ARBA00022692"/>
    </source>
</evidence>
<evidence type="ECO:0000256" key="7">
    <source>
        <dbReference type="ARBA" id="ARBA00022989"/>
    </source>
</evidence>
<comment type="subcellular location">
    <subcellularLocation>
        <location evidence="1">Cell membrane</location>
        <topology evidence="1">Multi-pass membrane protein</topology>
    </subcellularLocation>
</comment>
<reference evidence="11 12" key="1">
    <citation type="submission" date="2021-02" db="EMBL/GenBank/DDBJ databases">
        <authorList>
            <person name="Vanwijnsberghe S."/>
        </authorList>
    </citation>
    <scope>NUCLEOTIDE SEQUENCE [LARGE SCALE GENOMIC DNA]</scope>
    <source>
        <strain evidence="11 12">R-69658</strain>
    </source>
</reference>
<dbReference type="Pfam" id="PF02653">
    <property type="entry name" value="BPD_transp_2"/>
    <property type="match status" value="1"/>
</dbReference>
<evidence type="ECO:0000256" key="4">
    <source>
        <dbReference type="ARBA" id="ARBA00022519"/>
    </source>
</evidence>
<dbReference type="InterPro" id="IPR052157">
    <property type="entry name" value="BCAA_transport_permease"/>
</dbReference>
<keyword evidence="5 10" id="KW-0812">Transmembrane</keyword>
<keyword evidence="12" id="KW-1185">Reference proteome</keyword>
<dbReference type="RefSeq" id="WP_200622363.1">
    <property type="nucleotide sequence ID" value="NZ_CAJNAU010000138.1"/>
</dbReference>
<organism evidence="11 12">
    <name type="scientific">Paraburkholderia aspalathi</name>
    <dbReference type="NCBI Taxonomy" id="1324617"/>
    <lineage>
        <taxon>Bacteria</taxon>
        <taxon>Pseudomonadati</taxon>
        <taxon>Pseudomonadota</taxon>
        <taxon>Betaproteobacteria</taxon>
        <taxon>Burkholderiales</taxon>
        <taxon>Burkholderiaceae</taxon>
        <taxon>Paraburkholderia</taxon>
    </lineage>
</organism>
<evidence type="ECO:0000313" key="11">
    <source>
        <dbReference type="EMBL" id="CAE6856252.1"/>
    </source>
</evidence>
<dbReference type="PANTHER" id="PTHR11795">
    <property type="entry name" value="BRANCHED-CHAIN AMINO ACID TRANSPORT SYSTEM PERMEASE PROTEIN LIVH"/>
    <property type="match status" value="1"/>
</dbReference>
<accession>A0ABN7N9M1</accession>
<dbReference type="CDD" id="cd06582">
    <property type="entry name" value="TM_PBP1_LivH_like"/>
    <property type="match status" value="1"/>
</dbReference>
<feature type="transmembrane region" description="Helical" evidence="10">
    <location>
        <begin position="144"/>
        <end position="169"/>
    </location>
</feature>
<dbReference type="PANTHER" id="PTHR11795:SF371">
    <property type="entry name" value="HIGH-AFFINITY BRANCHED-CHAIN AMINO ACID TRANSPORT SYSTEM PERMEASE PROTEIN LIVH"/>
    <property type="match status" value="1"/>
</dbReference>
<feature type="transmembrane region" description="Helical" evidence="10">
    <location>
        <begin position="198"/>
        <end position="221"/>
    </location>
</feature>
<evidence type="ECO:0000256" key="6">
    <source>
        <dbReference type="ARBA" id="ARBA00022970"/>
    </source>
</evidence>